<organism evidence="7 8">
    <name type="scientific">Mugilogobius chulae</name>
    <name type="common">yellowstripe goby</name>
    <dbReference type="NCBI Taxonomy" id="88201"/>
    <lineage>
        <taxon>Eukaryota</taxon>
        <taxon>Metazoa</taxon>
        <taxon>Chordata</taxon>
        <taxon>Craniata</taxon>
        <taxon>Vertebrata</taxon>
        <taxon>Euteleostomi</taxon>
        <taxon>Actinopterygii</taxon>
        <taxon>Neopterygii</taxon>
        <taxon>Teleostei</taxon>
        <taxon>Neoteleostei</taxon>
        <taxon>Acanthomorphata</taxon>
        <taxon>Gobiaria</taxon>
        <taxon>Gobiiformes</taxon>
        <taxon>Gobioidei</taxon>
        <taxon>Gobiidae</taxon>
        <taxon>Gobionellinae</taxon>
        <taxon>Mugilogobius</taxon>
    </lineage>
</organism>
<dbReference type="GO" id="GO:0030863">
    <property type="term" value="C:cortical cytoskeleton"/>
    <property type="evidence" value="ECO:0007669"/>
    <property type="project" value="TreeGrafter"/>
</dbReference>
<keyword evidence="3 5" id="KW-1133">Transmembrane helix</keyword>
<dbReference type="PANTHER" id="PTHR47614">
    <property type="entry name" value="GLYCOPHORIN-C"/>
    <property type="match status" value="1"/>
</dbReference>
<evidence type="ECO:0000256" key="3">
    <source>
        <dbReference type="ARBA" id="ARBA00022989"/>
    </source>
</evidence>
<keyword evidence="4 5" id="KW-0472">Membrane</keyword>
<comment type="subcellular location">
    <subcellularLocation>
        <location evidence="1">Membrane</location>
        <topology evidence="1">Single-pass membrane protein</topology>
    </subcellularLocation>
</comment>
<dbReference type="InterPro" id="IPR042192">
    <property type="entry name" value="Glycophorin-C"/>
</dbReference>
<dbReference type="PANTHER" id="PTHR47614:SF2">
    <property type="entry name" value="GLYCOPHORIN-C"/>
    <property type="match status" value="1"/>
</dbReference>
<evidence type="ECO:0000259" key="6">
    <source>
        <dbReference type="SMART" id="SM00294"/>
    </source>
</evidence>
<keyword evidence="2 5" id="KW-0812">Transmembrane</keyword>
<sequence>MDKEVMTTPSLQTEAASVTVTLQTAGYNMDDGYLEAVVGAVIATVVLVLLVVALVVVRYMFRHKGSYVTNEAKGTEYAETADAALRSDPALKDAMDQSRKEYFI</sequence>
<evidence type="ECO:0000313" key="7">
    <source>
        <dbReference type="EMBL" id="KAK7933174.1"/>
    </source>
</evidence>
<gene>
    <name evidence="7" type="ORF">WMY93_004070</name>
</gene>
<dbReference type="InterPro" id="IPR003585">
    <property type="entry name" value="Neurexin-like"/>
</dbReference>
<keyword evidence="8" id="KW-1185">Reference proteome</keyword>
<dbReference type="SMART" id="SM00294">
    <property type="entry name" value="4.1m"/>
    <property type="match status" value="1"/>
</dbReference>
<feature type="domain" description="Neurexin/syndecan/glycophorin C" evidence="6">
    <location>
        <begin position="56"/>
        <end position="74"/>
    </location>
</feature>
<dbReference type="GO" id="GO:0016020">
    <property type="term" value="C:membrane"/>
    <property type="evidence" value="ECO:0007669"/>
    <property type="project" value="UniProtKB-SubCell"/>
</dbReference>
<evidence type="ECO:0000313" key="8">
    <source>
        <dbReference type="Proteomes" id="UP001460270"/>
    </source>
</evidence>
<evidence type="ECO:0000256" key="4">
    <source>
        <dbReference type="ARBA" id="ARBA00023136"/>
    </source>
</evidence>
<evidence type="ECO:0000256" key="5">
    <source>
        <dbReference type="SAM" id="Phobius"/>
    </source>
</evidence>
<evidence type="ECO:0000256" key="1">
    <source>
        <dbReference type="ARBA" id="ARBA00004167"/>
    </source>
</evidence>
<dbReference type="Proteomes" id="UP001460270">
    <property type="component" value="Unassembled WGS sequence"/>
</dbReference>
<protein>
    <recommendedName>
        <fullName evidence="6">Neurexin/syndecan/glycophorin C domain-containing protein</fullName>
    </recommendedName>
</protein>
<proteinExistence type="predicted"/>
<evidence type="ECO:0000256" key="2">
    <source>
        <dbReference type="ARBA" id="ARBA00022692"/>
    </source>
</evidence>
<accession>A0AAW0PN31</accession>
<name>A0AAW0PN31_9GOBI</name>
<comment type="caution">
    <text evidence="7">The sequence shown here is derived from an EMBL/GenBank/DDBJ whole genome shotgun (WGS) entry which is preliminary data.</text>
</comment>
<feature type="transmembrane region" description="Helical" evidence="5">
    <location>
        <begin position="36"/>
        <end position="57"/>
    </location>
</feature>
<reference evidence="8" key="1">
    <citation type="submission" date="2024-04" db="EMBL/GenBank/DDBJ databases">
        <title>Salinicola lusitanus LLJ914,a marine bacterium isolated from the Okinawa Trough.</title>
        <authorList>
            <person name="Li J."/>
        </authorList>
    </citation>
    <scope>NUCLEOTIDE SEQUENCE [LARGE SCALE GENOMIC DNA]</scope>
</reference>
<dbReference type="AlphaFoldDB" id="A0AAW0PN31"/>
<dbReference type="EMBL" id="JBBPFD010000003">
    <property type="protein sequence ID" value="KAK7933174.1"/>
    <property type="molecule type" value="Genomic_DNA"/>
</dbReference>